<gene>
    <name evidence="6" type="ORF">Thiowin_03481</name>
</gene>
<evidence type="ECO:0000256" key="3">
    <source>
        <dbReference type="ARBA" id="ARBA00022989"/>
    </source>
</evidence>
<evidence type="ECO:0000256" key="4">
    <source>
        <dbReference type="ARBA" id="ARBA00023136"/>
    </source>
</evidence>
<protein>
    <submittedName>
        <fullName evidence="6">Uncharacterized protein</fullName>
    </submittedName>
</protein>
<keyword evidence="3" id="KW-1133">Transmembrane helix</keyword>
<keyword evidence="7" id="KW-1185">Reference proteome</keyword>
<accession>A0ABZ0SBJ8</accession>
<organism evidence="6 7">
    <name type="scientific">Thiorhodovibrio winogradskyi</name>
    <dbReference type="NCBI Taxonomy" id="77007"/>
    <lineage>
        <taxon>Bacteria</taxon>
        <taxon>Pseudomonadati</taxon>
        <taxon>Pseudomonadota</taxon>
        <taxon>Gammaproteobacteria</taxon>
        <taxon>Chromatiales</taxon>
        <taxon>Chromatiaceae</taxon>
        <taxon>Thiorhodovibrio</taxon>
    </lineage>
</organism>
<evidence type="ECO:0000256" key="1">
    <source>
        <dbReference type="ARBA" id="ARBA00022475"/>
    </source>
</evidence>
<keyword evidence="1" id="KW-1003">Cell membrane</keyword>
<evidence type="ECO:0000256" key="5">
    <source>
        <dbReference type="SAM" id="MobiDB-lite"/>
    </source>
</evidence>
<evidence type="ECO:0000256" key="2">
    <source>
        <dbReference type="ARBA" id="ARBA00022692"/>
    </source>
</evidence>
<feature type="compositionally biased region" description="Basic and acidic residues" evidence="5">
    <location>
        <begin position="638"/>
        <end position="650"/>
    </location>
</feature>
<dbReference type="Proteomes" id="UP001432180">
    <property type="component" value="Chromosome"/>
</dbReference>
<name>A0ABZ0SBJ8_9GAMM</name>
<evidence type="ECO:0000313" key="7">
    <source>
        <dbReference type="Proteomes" id="UP001432180"/>
    </source>
</evidence>
<evidence type="ECO:0000313" key="6">
    <source>
        <dbReference type="EMBL" id="WPL18410.1"/>
    </source>
</evidence>
<dbReference type="Pfam" id="PF03699">
    <property type="entry name" value="UPF0182"/>
    <property type="match status" value="1"/>
</dbReference>
<reference evidence="6 7" key="1">
    <citation type="journal article" date="2023" name="Microorganisms">
        <title>Thiorhodovibrio frisius and Trv. litoralis spp. nov., Two Novel Members from a Clade of Fastidious Purple Sulfur Bacteria That Exhibit Unique Red-Shifted Light-Harvesting Capabilities.</title>
        <authorList>
            <person name="Methner A."/>
            <person name="Kuzyk S.B."/>
            <person name="Petersen J."/>
            <person name="Bauer S."/>
            <person name="Brinkmann H."/>
            <person name="Sichau K."/>
            <person name="Wanner G."/>
            <person name="Wolf J."/>
            <person name="Neumann-Schaal M."/>
            <person name="Henke P."/>
            <person name="Tank M."/>
            <person name="Sproer C."/>
            <person name="Bunk B."/>
            <person name="Overmann J."/>
        </authorList>
    </citation>
    <scope>NUCLEOTIDE SEQUENCE [LARGE SCALE GENOMIC DNA]</scope>
    <source>
        <strain evidence="6 7">DSM 6702</strain>
    </source>
</reference>
<keyword evidence="2" id="KW-0812">Transmembrane</keyword>
<feature type="region of interest" description="Disordered" evidence="5">
    <location>
        <begin position="613"/>
        <end position="650"/>
    </location>
</feature>
<proteinExistence type="predicted"/>
<dbReference type="RefSeq" id="WP_328984177.1">
    <property type="nucleotide sequence ID" value="NZ_CP121472.1"/>
</dbReference>
<dbReference type="EMBL" id="CP121472">
    <property type="protein sequence ID" value="WPL18410.1"/>
    <property type="molecule type" value="Genomic_DNA"/>
</dbReference>
<sequence length="650" mass="73701">MAGILPSGFQALAVEPNEITYEEPYIAHNIELTRHAFGLDRVEQRQYPADKSFTRETVEQNQQLISEIRLWDWRALDAVYKQFQEIRLYYEFVDVDMDRYQIGDRYRQVMVSAREMSQENLPEQSKNFVNHRFKYSHGYGLTVATVSDFTPQGLPKLLVKDIPPQAEYASLQVKRPEIYYGELTWEPVVVNSAEREFDFPRGEQNAYSHYQGTGGVEMRNLWRKFVFGWKLDGTRLLLSGYPRPESRFMIHRQIQERVQTLAPFLTFDQDPYLVLVDGRLKWIIDAYTTSTRFPYSQPFEAPIERGALLVDAPSDPAASAVKDLDGVNYLRNAVKVVVDAYDGAVDFYSFDAADPILAAWHNALPGMFKPRSAMPEQLKAHIRYPEGLLLTQGLVYAKYHMDDPEVFYNQEDLWVRATEKHYGRVQPVEPYYVMWELPGSDQAEFVLMLPFTPKNRQVLIGWIAGLSDGDNFGRFLAYQFPKERRVLGPKQVETKIDQDSYLSGQLSLWDQRGSNVIRGNVLAIPLDDTLLYVEPIYLEAETAAYPELRLVAVMQDDDLSYAETLDEALEGLFGAEPSAAAGAAGQLLLQQAGAEAMSKLQRLLEQLAAWSEPPAGRASGLPSKQATEPAVGQPSSDNAERDAIRGADGG</sequence>
<dbReference type="InterPro" id="IPR005372">
    <property type="entry name" value="UPF0182"/>
</dbReference>
<dbReference type="PANTHER" id="PTHR39344:SF1">
    <property type="entry name" value="UPF0182 PROTEIN SLL1060"/>
    <property type="match status" value="1"/>
</dbReference>
<dbReference type="PANTHER" id="PTHR39344">
    <property type="entry name" value="UPF0182 PROTEIN SLL1060"/>
    <property type="match status" value="1"/>
</dbReference>
<keyword evidence="4" id="KW-0472">Membrane</keyword>